<dbReference type="InterPro" id="IPR048279">
    <property type="entry name" value="MdtK-like"/>
</dbReference>
<evidence type="ECO:0000256" key="7">
    <source>
        <dbReference type="SAM" id="Phobius"/>
    </source>
</evidence>
<dbReference type="InterPro" id="IPR052031">
    <property type="entry name" value="Membrane_Transporter-Flippase"/>
</dbReference>
<feature type="transmembrane region" description="Helical" evidence="7">
    <location>
        <begin position="388"/>
        <end position="409"/>
    </location>
</feature>
<feature type="transmembrane region" description="Helical" evidence="7">
    <location>
        <begin position="168"/>
        <end position="188"/>
    </location>
</feature>
<evidence type="ECO:0000313" key="8">
    <source>
        <dbReference type="EMBL" id="PIE36317.1"/>
    </source>
</evidence>
<feature type="transmembrane region" description="Helical" evidence="7">
    <location>
        <begin position="194"/>
        <end position="215"/>
    </location>
</feature>
<comment type="subcellular location">
    <subcellularLocation>
        <location evidence="1">Cell membrane</location>
        <topology evidence="1">Multi-pass membrane protein</topology>
    </subcellularLocation>
</comment>
<proteinExistence type="predicted"/>
<feature type="transmembrane region" description="Helical" evidence="7">
    <location>
        <begin position="134"/>
        <end position="156"/>
    </location>
</feature>
<feature type="transmembrane region" description="Helical" evidence="7">
    <location>
        <begin position="415"/>
        <end position="439"/>
    </location>
</feature>
<feature type="transmembrane region" description="Helical" evidence="7">
    <location>
        <begin position="56"/>
        <end position="79"/>
    </location>
</feature>
<name>A0A2G6KKX6_9BACT</name>
<dbReference type="GO" id="GO:0042910">
    <property type="term" value="F:xenobiotic transmembrane transporter activity"/>
    <property type="evidence" value="ECO:0007669"/>
    <property type="project" value="InterPro"/>
</dbReference>
<dbReference type="PANTHER" id="PTHR43549">
    <property type="entry name" value="MULTIDRUG RESISTANCE PROTEIN YPNP-RELATED"/>
    <property type="match status" value="1"/>
</dbReference>
<accession>A0A2G6KKX6</accession>
<gene>
    <name evidence="8" type="ORF">CSA56_00530</name>
</gene>
<dbReference type="CDD" id="cd13145">
    <property type="entry name" value="MATE_like_5"/>
    <property type="match status" value="1"/>
</dbReference>
<keyword evidence="6 7" id="KW-0472">Membrane</keyword>
<reference evidence="8 9" key="1">
    <citation type="submission" date="2017-10" db="EMBL/GenBank/DDBJ databases">
        <title>Novel microbial diversity and functional potential in the marine mammal oral microbiome.</title>
        <authorList>
            <person name="Dudek N.K."/>
            <person name="Sun C.L."/>
            <person name="Burstein D."/>
            <person name="Kantor R.S."/>
            <person name="Aliaga Goltsman D.S."/>
            <person name="Bik E.M."/>
            <person name="Thomas B.C."/>
            <person name="Banfield J.F."/>
            <person name="Relman D.A."/>
        </authorList>
    </citation>
    <scope>NUCLEOTIDE SEQUENCE [LARGE SCALE GENOMIC DNA]</scope>
    <source>
        <strain evidence="8">DOLJORAL78_47_16</strain>
    </source>
</reference>
<keyword evidence="4 7" id="KW-0812">Transmembrane</keyword>
<feature type="transmembrane region" description="Helical" evidence="7">
    <location>
        <begin position="249"/>
        <end position="266"/>
    </location>
</feature>
<feature type="transmembrane region" description="Helical" evidence="7">
    <location>
        <begin position="324"/>
        <end position="344"/>
    </location>
</feature>
<dbReference type="PIRSF" id="PIRSF006603">
    <property type="entry name" value="DinF"/>
    <property type="match status" value="1"/>
</dbReference>
<evidence type="ECO:0000256" key="3">
    <source>
        <dbReference type="ARBA" id="ARBA00022475"/>
    </source>
</evidence>
<feature type="transmembrane region" description="Helical" evidence="7">
    <location>
        <begin position="15"/>
        <end position="36"/>
    </location>
</feature>
<dbReference type="AlphaFoldDB" id="A0A2G6KKX6"/>
<dbReference type="GO" id="GO:0005886">
    <property type="term" value="C:plasma membrane"/>
    <property type="evidence" value="ECO:0007669"/>
    <property type="project" value="UniProtKB-SubCell"/>
</dbReference>
<dbReference type="Pfam" id="PF01554">
    <property type="entry name" value="MatE"/>
    <property type="match status" value="2"/>
</dbReference>
<organism evidence="8 9">
    <name type="scientific">candidate division KSB3 bacterium</name>
    <dbReference type="NCBI Taxonomy" id="2044937"/>
    <lineage>
        <taxon>Bacteria</taxon>
        <taxon>candidate division KSB3</taxon>
    </lineage>
</organism>
<dbReference type="PANTHER" id="PTHR43549:SF3">
    <property type="entry name" value="MULTIDRUG RESISTANCE PROTEIN YPNP-RELATED"/>
    <property type="match status" value="1"/>
</dbReference>
<keyword evidence="5 7" id="KW-1133">Transmembrane helix</keyword>
<dbReference type="NCBIfam" id="TIGR00797">
    <property type="entry name" value="matE"/>
    <property type="match status" value="1"/>
</dbReference>
<feature type="transmembrane region" description="Helical" evidence="7">
    <location>
        <begin position="356"/>
        <end position="376"/>
    </location>
</feature>
<dbReference type="GO" id="GO:0015297">
    <property type="term" value="F:antiporter activity"/>
    <property type="evidence" value="ECO:0007669"/>
    <property type="project" value="InterPro"/>
</dbReference>
<keyword evidence="2" id="KW-0813">Transport</keyword>
<protein>
    <submittedName>
        <fullName evidence="8">MATE family efflux transporter</fullName>
    </submittedName>
</protein>
<sequence>MSIHRDLTTAPIPELIRQIAIPASIGLFFNTMYNVVDTYFGGMISIQALAALSLSFPVFFIIIAVSNGVATGTTALIGAALGAKNHDEARIYALQGITFVLCIGVILTIVGWYISPPIFSLLGASGQYLHDCLLYMDAIFAGTLFFLLVQMFNSMLNAQGDTKTFRNFLLFGFLLNVGLDPWFIYGGFGIPAMGIRGIAIATVLVQMIGCVYVGWRVYRTGLLQGGTLKEAIPRFGPFKDIAWQGLPSSLNYMTIALGMFVITYFLSEFGQEAVAAYGVAIRVEQIALLPTIGLNIATLSIVAQNYGAQKIDRIHDTLKKALQYGGVVSIIGMIAVFGLGRYFVGVFTEDLQVVQIGSVYLKIDAFVFYAYVVLFVNMATLQGMKRPVFALVIGTYRQIVAPYLVFYLLTHVLNFGIVGIWWGIFLVTWSAAIITFFYAQRVLRQVRLQSIKGTKS</sequence>
<dbReference type="EMBL" id="PDSK01000020">
    <property type="protein sequence ID" value="PIE36317.1"/>
    <property type="molecule type" value="Genomic_DNA"/>
</dbReference>
<evidence type="ECO:0000256" key="5">
    <source>
        <dbReference type="ARBA" id="ARBA00022989"/>
    </source>
</evidence>
<keyword evidence="3" id="KW-1003">Cell membrane</keyword>
<comment type="caution">
    <text evidence="8">The sequence shown here is derived from an EMBL/GenBank/DDBJ whole genome shotgun (WGS) entry which is preliminary data.</text>
</comment>
<feature type="transmembrane region" description="Helical" evidence="7">
    <location>
        <begin position="91"/>
        <end position="114"/>
    </location>
</feature>
<feature type="transmembrane region" description="Helical" evidence="7">
    <location>
        <begin position="286"/>
        <end position="303"/>
    </location>
</feature>
<evidence type="ECO:0000256" key="1">
    <source>
        <dbReference type="ARBA" id="ARBA00004651"/>
    </source>
</evidence>
<dbReference type="Proteomes" id="UP000230821">
    <property type="component" value="Unassembled WGS sequence"/>
</dbReference>
<evidence type="ECO:0000256" key="6">
    <source>
        <dbReference type="ARBA" id="ARBA00023136"/>
    </source>
</evidence>
<evidence type="ECO:0000313" key="9">
    <source>
        <dbReference type="Proteomes" id="UP000230821"/>
    </source>
</evidence>
<dbReference type="InterPro" id="IPR002528">
    <property type="entry name" value="MATE_fam"/>
</dbReference>
<evidence type="ECO:0000256" key="4">
    <source>
        <dbReference type="ARBA" id="ARBA00022692"/>
    </source>
</evidence>
<evidence type="ECO:0000256" key="2">
    <source>
        <dbReference type="ARBA" id="ARBA00022448"/>
    </source>
</evidence>